<evidence type="ECO:0000256" key="2">
    <source>
        <dbReference type="ARBA" id="ARBA00001947"/>
    </source>
</evidence>
<evidence type="ECO:0000256" key="8">
    <source>
        <dbReference type="ARBA" id="ARBA00022801"/>
    </source>
</evidence>
<dbReference type="SUPFAM" id="SSF53187">
    <property type="entry name" value="Zn-dependent exopeptidases"/>
    <property type="match status" value="1"/>
</dbReference>
<evidence type="ECO:0000256" key="4">
    <source>
        <dbReference type="ARBA" id="ARBA00006247"/>
    </source>
</evidence>
<comment type="catalytic activity">
    <reaction evidence="11">
        <text>N-succinyl-(2S,6S)-2,6-diaminopimelate + H2O = (2S,6S)-2,6-diaminopimelate + succinate</text>
        <dbReference type="Rhea" id="RHEA:22608"/>
        <dbReference type="ChEBI" id="CHEBI:15377"/>
        <dbReference type="ChEBI" id="CHEBI:30031"/>
        <dbReference type="ChEBI" id="CHEBI:57609"/>
        <dbReference type="ChEBI" id="CHEBI:58087"/>
        <dbReference type="EC" id="3.5.1.18"/>
    </reaction>
</comment>
<dbReference type="AlphaFoldDB" id="A0A3M7JC24"/>
<dbReference type="GO" id="GO:0006426">
    <property type="term" value="P:glycyl-tRNA aminoacylation"/>
    <property type="evidence" value="ECO:0007669"/>
    <property type="project" value="InterPro"/>
</dbReference>
<evidence type="ECO:0000259" key="12">
    <source>
        <dbReference type="Pfam" id="PF07687"/>
    </source>
</evidence>
<dbReference type="GO" id="GO:0009089">
    <property type="term" value="P:lysine biosynthetic process via diaminopimelate"/>
    <property type="evidence" value="ECO:0007669"/>
    <property type="project" value="UniProtKB-UniPathway"/>
</dbReference>
<organism evidence="13 14">
    <name type="scientific">Hortaea werneckii</name>
    <name type="common">Black yeast</name>
    <name type="synonym">Cladosporium werneckii</name>
    <dbReference type="NCBI Taxonomy" id="91943"/>
    <lineage>
        <taxon>Eukaryota</taxon>
        <taxon>Fungi</taxon>
        <taxon>Dikarya</taxon>
        <taxon>Ascomycota</taxon>
        <taxon>Pezizomycotina</taxon>
        <taxon>Dothideomycetes</taxon>
        <taxon>Dothideomycetidae</taxon>
        <taxon>Mycosphaerellales</taxon>
        <taxon>Teratosphaeriaceae</taxon>
        <taxon>Hortaea</taxon>
    </lineage>
</organism>
<keyword evidence="8" id="KW-0378">Hydrolase</keyword>
<evidence type="ECO:0000256" key="7">
    <source>
        <dbReference type="ARBA" id="ARBA00022723"/>
    </source>
</evidence>
<dbReference type="InterPro" id="IPR006194">
    <property type="entry name" value="Gly-tRNA-synth_heterodimer"/>
</dbReference>
<dbReference type="GO" id="GO:0005737">
    <property type="term" value="C:cytoplasm"/>
    <property type="evidence" value="ECO:0007669"/>
    <property type="project" value="InterPro"/>
</dbReference>
<dbReference type="PROSITE" id="PS50861">
    <property type="entry name" value="AA_TRNA_LIGASE_II_GLYAB"/>
    <property type="match status" value="1"/>
</dbReference>
<dbReference type="EC" id="3.5.1.18" evidence="5"/>
<dbReference type="PANTHER" id="PTHR43808:SF25">
    <property type="entry name" value="PEPTIDASE M20 DIMERISATION DOMAIN-CONTAINING PROTEIN"/>
    <property type="match status" value="1"/>
</dbReference>
<dbReference type="Gene3D" id="3.40.630.10">
    <property type="entry name" value="Zn peptidases"/>
    <property type="match status" value="1"/>
</dbReference>
<dbReference type="PROSITE" id="PS00758">
    <property type="entry name" value="ARGE_DAPE_CPG2_1"/>
    <property type="match status" value="1"/>
</dbReference>
<dbReference type="Pfam" id="PF07687">
    <property type="entry name" value="M20_dimer"/>
    <property type="match status" value="1"/>
</dbReference>
<dbReference type="Proteomes" id="UP000281677">
    <property type="component" value="Unassembled WGS sequence"/>
</dbReference>
<dbReference type="VEuPathDB" id="FungiDB:BTJ68_02645"/>
<name>A0A3M7JC24_HORWE</name>
<evidence type="ECO:0000256" key="5">
    <source>
        <dbReference type="ARBA" id="ARBA00011921"/>
    </source>
</evidence>
<dbReference type="GO" id="GO:0005524">
    <property type="term" value="F:ATP binding"/>
    <property type="evidence" value="ECO:0007669"/>
    <property type="project" value="InterPro"/>
</dbReference>
<dbReference type="EMBL" id="QWIT01000007">
    <property type="protein sequence ID" value="RMZ35318.1"/>
    <property type="molecule type" value="Genomic_DNA"/>
</dbReference>
<evidence type="ECO:0000256" key="3">
    <source>
        <dbReference type="ARBA" id="ARBA00005130"/>
    </source>
</evidence>
<keyword evidence="9" id="KW-0862">Zinc</keyword>
<evidence type="ECO:0000256" key="1">
    <source>
        <dbReference type="ARBA" id="ARBA00001941"/>
    </source>
</evidence>
<keyword evidence="10" id="KW-0170">Cobalt</keyword>
<gene>
    <name evidence="13" type="ORF">D0859_00565</name>
</gene>
<dbReference type="InterPro" id="IPR002933">
    <property type="entry name" value="Peptidase_M20"/>
</dbReference>
<dbReference type="NCBIfam" id="TIGR01910">
    <property type="entry name" value="DapE-ArgE"/>
    <property type="match status" value="1"/>
</dbReference>
<comment type="caution">
    <text evidence="13">The sequence shown here is derived from an EMBL/GenBank/DDBJ whole genome shotgun (WGS) entry which is preliminary data.</text>
</comment>
<dbReference type="UniPathway" id="UPA00034">
    <property type="reaction ID" value="UER00021"/>
</dbReference>
<evidence type="ECO:0000313" key="14">
    <source>
        <dbReference type="Proteomes" id="UP000281677"/>
    </source>
</evidence>
<dbReference type="InterPro" id="IPR001261">
    <property type="entry name" value="ArgE/DapE_CS"/>
</dbReference>
<comment type="similarity">
    <text evidence="4">Belongs to the peptidase M20A family.</text>
</comment>
<dbReference type="InterPro" id="IPR011650">
    <property type="entry name" value="Peptidase_M20_dimer"/>
</dbReference>
<evidence type="ECO:0000256" key="6">
    <source>
        <dbReference type="ARBA" id="ARBA00016853"/>
    </source>
</evidence>
<dbReference type="InterPro" id="IPR010182">
    <property type="entry name" value="ArgE/DapE"/>
</dbReference>
<evidence type="ECO:0000256" key="10">
    <source>
        <dbReference type="ARBA" id="ARBA00023285"/>
    </source>
</evidence>
<comment type="pathway">
    <text evidence="3">Amino-acid biosynthesis; L-lysine biosynthesis via DAP pathway; LL-2,6-diaminopimelate from (S)-tetrahydrodipicolinate (succinylase route): step 3/3.</text>
</comment>
<dbReference type="GO" id="GO:0046872">
    <property type="term" value="F:metal ion binding"/>
    <property type="evidence" value="ECO:0007669"/>
    <property type="project" value="UniProtKB-KW"/>
</dbReference>
<evidence type="ECO:0000256" key="9">
    <source>
        <dbReference type="ARBA" id="ARBA00022833"/>
    </source>
</evidence>
<dbReference type="SUPFAM" id="SSF55031">
    <property type="entry name" value="Bacterial exopeptidase dimerisation domain"/>
    <property type="match status" value="1"/>
</dbReference>
<sequence>MRLMSCLSPAQRVGPKLVERLSSSIGSKNGTMPNAVLPGSHDGKANTEDVVSLTQALIHIDSSNPGMEAGVGETNIASFISKWFEQRGIETHWIEPVPGRPSVVAIVRGSGSSKSLMFNGHLDTVTLTTYDGDALSGDLREGKIYGRGAADMKSGLAAAMMALAAARDASLSGDVILTAVADEEMESFGTEQVLQAGFRADAAIVAEPTEMAIISSHKGLAIFYVDIEGRAAHGSRPDMGIDAICKAGYFLVEIDRLSNRLQSQGGVRDRLHAPNVHAGVIKGGAEVSSYPASCTISIERRTVAGETPESVQAELLLILDRLSSSVTDFKYNLRPSFFRAPFGISASHPFVETVATHAAKCMGSRPKIHGETYWTDMALLAEAGIPGLIWGPNGYGLHAKTEWVEVESLQKLTDAYREIIMDFCA</sequence>
<evidence type="ECO:0000256" key="11">
    <source>
        <dbReference type="ARBA" id="ARBA00051301"/>
    </source>
</evidence>
<dbReference type="InterPro" id="IPR036264">
    <property type="entry name" value="Bact_exopeptidase_dim_dom"/>
</dbReference>
<protein>
    <recommendedName>
        <fullName evidence="6">Probable succinyl-diaminopimelate desuccinylase</fullName>
        <ecNumber evidence="5">3.5.1.18</ecNumber>
    </recommendedName>
</protein>
<dbReference type="Pfam" id="PF01546">
    <property type="entry name" value="Peptidase_M20"/>
    <property type="match status" value="1"/>
</dbReference>
<dbReference type="InterPro" id="IPR050072">
    <property type="entry name" value="Peptidase_M20A"/>
</dbReference>
<keyword evidence="7" id="KW-0479">Metal-binding</keyword>
<accession>A0A3M7JC24</accession>
<evidence type="ECO:0000313" key="13">
    <source>
        <dbReference type="EMBL" id="RMZ35318.1"/>
    </source>
</evidence>
<dbReference type="PANTHER" id="PTHR43808">
    <property type="entry name" value="ACETYLORNITHINE DEACETYLASE"/>
    <property type="match status" value="1"/>
</dbReference>
<dbReference type="GO" id="GO:0004820">
    <property type="term" value="F:glycine-tRNA ligase activity"/>
    <property type="evidence" value="ECO:0007669"/>
    <property type="project" value="InterPro"/>
</dbReference>
<comment type="cofactor">
    <cofactor evidence="1">
        <name>Co(2+)</name>
        <dbReference type="ChEBI" id="CHEBI:48828"/>
    </cofactor>
</comment>
<comment type="cofactor">
    <cofactor evidence="2">
        <name>Zn(2+)</name>
        <dbReference type="ChEBI" id="CHEBI:29105"/>
    </cofactor>
</comment>
<reference evidence="13 14" key="1">
    <citation type="journal article" date="2018" name="BMC Genomics">
        <title>Genomic evidence for intraspecific hybridization in a clonal and extremely halotolerant yeast.</title>
        <authorList>
            <person name="Gostincar C."/>
            <person name="Stajich J.E."/>
            <person name="Zupancic J."/>
            <person name="Zalar P."/>
            <person name="Gunde-Cimerman N."/>
        </authorList>
    </citation>
    <scope>NUCLEOTIDE SEQUENCE [LARGE SCALE GENOMIC DNA]</scope>
    <source>
        <strain evidence="13 14">EXF-120</strain>
    </source>
</reference>
<feature type="domain" description="Peptidase M20 dimerisation" evidence="12">
    <location>
        <begin position="216"/>
        <end position="321"/>
    </location>
</feature>
<dbReference type="PROSITE" id="PS00759">
    <property type="entry name" value="ARGE_DAPE_CPG2_2"/>
    <property type="match status" value="1"/>
</dbReference>
<dbReference type="Gene3D" id="3.30.70.360">
    <property type="match status" value="1"/>
</dbReference>
<proteinExistence type="inferred from homology"/>
<dbReference type="OrthoDB" id="10059875at2759"/>
<dbReference type="GO" id="GO:0009014">
    <property type="term" value="F:succinyl-diaminopimelate desuccinylase activity"/>
    <property type="evidence" value="ECO:0007669"/>
    <property type="project" value="UniProtKB-EC"/>
</dbReference>